<feature type="region of interest" description="Disordered" evidence="1">
    <location>
        <begin position="220"/>
        <end position="239"/>
    </location>
</feature>
<dbReference type="Proteomes" id="UP001634394">
    <property type="component" value="Unassembled WGS sequence"/>
</dbReference>
<dbReference type="PANTHER" id="PTHR16246:SF2">
    <property type="entry name" value="HOST CELL FACTOR C1 REGULATOR 1"/>
    <property type="match status" value="1"/>
</dbReference>
<dbReference type="AlphaFoldDB" id="A0ABD3V975"/>
<dbReference type="Pfam" id="PF15810">
    <property type="entry name" value="CCDC117"/>
    <property type="match status" value="1"/>
</dbReference>
<dbReference type="EMBL" id="JBJQND010000013">
    <property type="protein sequence ID" value="KAL3858139.1"/>
    <property type="molecule type" value="Genomic_DNA"/>
</dbReference>
<evidence type="ECO:0000256" key="1">
    <source>
        <dbReference type="SAM" id="MobiDB-lite"/>
    </source>
</evidence>
<accession>A0ABD3V975</accession>
<comment type="caution">
    <text evidence="2">The sequence shown here is derived from an EMBL/GenBank/DDBJ whole genome shotgun (WGS) entry which is preliminary data.</text>
</comment>
<reference evidence="2 3" key="1">
    <citation type="submission" date="2024-11" db="EMBL/GenBank/DDBJ databases">
        <title>Chromosome-level genome assembly of the freshwater bivalve Anodonta woodiana.</title>
        <authorList>
            <person name="Chen X."/>
        </authorList>
    </citation>
    <scope>NUCLEOTIDE SEQUENCE [LARGE SCALE GENOMIC DNA]</scope>
    <source>
        <strain evidence="2">MN2024</strain>
        <tissue evidence="2">Gills</tissue>
    </source>
</reference>
<dbReference type="InterPro" id="IPR029195">
    <property type="entry name" value="HCFC1R1"/>
</dbReference>
<dbReference type="InterPro" id="IPR031630">
    <property type="entry name" value="CCDC117"/>
</dbReference>
<sequence>MDSSQDFSILTNNNYLPAVSQYNGVVPKSAGCNFTSTFTQSAPAVQQPLMAQGVVGGVQPILQPPMITSLMQQTVGHSYSPPIFTNPVYHQQNFTFSFPTQATGVVMSSSQTFASQTWAGVSGNMPQVTAPGLGINWQHTIPTQIPWANTANTFPTPGVAAFTASSECDLNSPQPSCSETARRHKRHLQERSSTLCPPNKVRLTEDKIAAEMQDLKISNGISYNRPVPSPVHTGNQDPVNNTDSLKFDMQTDYKIPQWQEFSNRFSMDEDTEAEKKKKAISARPKLHLLADLKSLLPSNPILPRKILEEINKPKMEIVLWQPPGIIKAMLPTEETKGNSQSQHPQNIISGVYTGIPSAILEPSVLKCFSSEDTMDAETCEDVEMVL</sequence>
<keyword evidence="3" id="KW-1185">Reference proteome</keyword>
<name>A0ABD3V975_SINWO</name>
<evidence type="ECO:0000313" key="2">
    <source>
        <dbReference type="EMBL" id="KAL3858139.1"/>
    </source>
</evidence>
<protein>
    <submittedName>
        <fullName evidence="2">Uncharacterized protein</fullName>
    </submittedName>
</protein>
<organism evidence="2 3">
    <name type="scientific">Sinanodonta woodiana</name>
    <name type="common">Chinese pond mussel</name>
    <name type="synonym">Anodonta woodiana</name>
    <dbReference type="NCBI Taxonomy" id="1069815"/>
    <lineage>
        <taxon>Eukaryota</taxon>
        <taxon>Metazoa</taxon>
        <taxon>Spiralia</taxon>
        <taxon>Lophotrochozoa</taxon>
        <taxon>Mollusca</taxon>
        <taxon>Bivalvia</taxon>
        <taxon>Autobranchia</taxon>
        <taxon>Heteroconchia</taxon>
        <taxon>Palaeoheterodonta</taxon>
        <taxon>Unionida</taxon>
        <taxon>Unionoidea</taxon>
        <taxon>Unionidae</taxon>
        <taxon>Unioninae</taxon>
        <taxon>Sinanodonta</taxon>
    </lineage>
</organism>
<gene>
    <name evidence="2" type="ORF">ACJMK2_012749</name>
</gene>
<proteinExistence type="predicted"/>
<dbReference type="PANTHER" id="PTHR16246">
    <property type="entry name" value="HOST CELL FACTOR C1 REGULATOR 1"/>
    <property type="match status" value="1"/>
</dbReference>
<evidence type="ECO:0000313" key="3">
    <source>
        <dbReference type="Proteomes" id="UP001634394"/>
    </source>
</evidence>